<keyword evidence="12" id="KW-1185">Reference proteome</keyword>
<evidence type="ECO:0000313" key="11">
    <source>
        <dbReference type="EMBL" id="BCI59753.1"/>
    </source>
</evidence>
<dbReference type="Pfam" id="PF01554">
    <property type="entry name" value="MatE"/>
    <property type="match status" value="2"/>
</dbReference>
<keyword evidence="5" id="KW-1003">Cell membrane</keyword>
<dbReference type="GO" id="GO:0042910">
    <property type="term" value="F:xenobiotic transmembrane transporter activity"/>
    <property type="evidence" value="ECO:0007669"/>
    <property type="project" value="InterPro"/>
</dbReference>
<feature type="transmembrane region" description="Helical" evidence="10">
    <location>
        <begin position="146"/>
        <end position="166"/>
    </location>
</feature>
<feature type="transmembrane region" description="Helical" evidence="10">
    <location>
        <begin position="246"/>
        <end position="267"/>
    </location>
</feature>
<comment type="similarity">
    <text evidence="2">Belongs to the multi antimicrobial extrusion (MATE) (TC 2.A.66.1) family. MepA subfamily.</text>
</comment>
<dbReference type="Proteomes" id="UP000593890">
    <property type="component" value="Chromosome"/>
</dbReference>
<reference evidence="12" key="1">
    <citation type="submission" date="2020-07" db="EMBL/GenBank/DDBJ databases">
        <title>Complete genome sequencing of Clostridia bacterium strain 12CBH8.</title>
        <authorList>
            <person name="Sakamoto M."/>
            <person name="Murakami T."/>
            <person name="Mori H."/>
        </authorList>
    </citation>
    <scope>NUCLEOTIDE SEQUENCE [LARGE SCALE GENOMIC DNA]</scope>
    <source>
        <strain evidence="12">12CBH8</strain>
    </source>
</reference>
<dbReference type="PANTHER" id="PTHR43823">
    <property type="entry name" value="SPORULATION PROTEIN YKVU"/>
    <property type="match status" value="1"/>
</dbReference>
<organism evidence="11 12">
    <name type="scientific">Solibaculum mannosilyticum</name>
    <dbReference type="NCBI Taxonomy" id="2780922"/>
    <lineage>
        <taxon>Bacteria</taxon>
        <taxon>Bacillati</taxon>
        <taxon>Bacillota</taxon>
        <taxon>Clostridia</taxon>
        <taxon>Eubacteriales</taxon>
        <taxon>Oscillospiraceae</taxon>
        <taxon>Solibaculum</taxon>
    </lineage>
</organism>
<dbReference type="PANTHER" id="PTHR43823:SF3">
    <property type="entry name" value="MULTIDRUG EXPORT PROTEIN MEPA"/>
    <property type="match status" value="1"/>
</dbReference>
<keyword evidence="6 10" id="KW-0812">Transmembrane</keyword>
<evidence type="ECO:0000256" key="3">
    <source>
        <dbReference type="ARBA" id="ARBA00022106"/>
    </source>
</evidence>
<comment type="subcellular location">
    <subcellularLocation>
        <location evidence="1">Cell membrane</location>
        <topology evidence="1">Multi-pass membrane protein</topology>
    </subcellularLocation>
</comment>
<evidence type="ECO:0000256" key="10">
    <source>
        <dbReference type="SAM" id="Phobius"/>
    </source>
</evidence>
<feature type="transmembrane region" description="Helical" evidence="10">
    <location>
        <begin position="407"/>
        <end position="426"/>
    </location>
</feature>
<evidence type="ECO:0000256" key="4">
    <source>
        <dbReference type="ARBA" id="ARBA00022448"/>
    </source>
</evidence>
<evidence type="ECO:0000256" key="5">
    <source>
        <dbReference type="ARBA" id="ARBA00022475"/>
    </source>
</evidence>
<dbReference type="GO" id="GO:0046677">
    <property type="term" value="P:response to antibiotic"/>
    <property type="evidence" value="ECO:0007669"/>
    <property type="project" value="UniProtKB-KW"/>
</dbReference>
<keyword evidence="7 10" id="KW-1133">Transmembrane helix</keyword>
<name>A0A7I8D3F3_9FIRM</name>
<protein>
    <recommendedName>
        <fullName evidence="3">Multidrug export protein MepA</fullName>
    </recommendedName>
</protein>
<dbReference type="EMBL" id="AP023321">
    <property type="protein sequence ID" value="BCI59753.1"/>
    <property type="molecule type" value="Genomic_DNA"/>
</dbReference>
<evidence type="ECO:0000256" key="1">
    <source>
        <dbReference type="ARBA" id="ARBA00004651"/>
    </source>
</evidence>
<sequence>MSETTKQLGSEADRNPLGTAPVGKLLLQFALPSVVAMLVNSLYNIVDQVFIGNGVGYLGIGATTIAFTITIISLSIALLIGNGGSALAAIRLGENKKEEAERILGNSFVLLVASSVIFAVLGLIFLEPMLRFFGSSDNILPYAVDYSSVILIGIPFVTVGTGLNNFIRTDGSPKMAMISMLVGAVLNTILDPIFIFPLQMGVRGAAIATVISQVVSLAVTFYYFARKSNMKLRVRTMRVKWNLTRSLIAIGISSCVTQLGNMILQIVLNNSLGYYGDLAGIGADITIPAMGIVFKLNGILISILVGISAGAQPILGFNKGAKHYHRIRKTYLLEAVMATIVAILGWLFAICVPDLAVSLFGGGDAAFTEFAAKCMRIFLLGVFCSGFQIVSANYFQATGQPLKATILSMSRQILLLIPLILILPTFLGLEGILYAGPVADVLAAVVVSFFIVHELRHLGRKAQTQKAQLEQQEQAG</sequence>
<dbReference type="GO" id="GO:0005886">
    <property type="term" value="C:plasma membrane"/>
    <property type="evidence" value="ECO:0007669"/>
    <property type="project" value="UniProtKB-SubCell"/>
</dbReference>
<evidence type="ECO:0000256" key="6">
    <source>
        <dbReference type="ARBA" id="ARBA00022692"/>
    </source>
</evidence>
<evidence type="ECO:0000313" key="12">
    <source>
        <dbReference type="Proteomes" id="UP000593890"/>
    </source>
</evidence>
<dbReference type="CDD" id="cd13143">
    <property type="entry name" value="MATE_MepA_like"/>
    <property type="match status" value="1"/>
</dbReference>
<dbReference type="GO" id="GO:0015297">
    <property type="term" value="F:antiporter activity"/>
    <property type="evidence" value="ECO:0007669"/>
    <property type="project" value="InterPro"/>
</dbReference>
<feature type="transmembrane region" description="Helical" evidence="10">
    <location>
        <begin position="55"/>
        <end position="82"/>
    </location>
</feature>
<dbReference type="PIRSF" id="PIRSF006603">
    <property type="entry name" value="DinF"/>
    <property type="match status" value="1"/>
</dbReference>
<gene>
    <name evidence="11" type="ORF">C12CBH8_03920</name>
</gene>
<dbReference type="InterPro" id="IPR045070">
    <property type="entry name" value="MATE_MepA-like"/>
</dbReference>
<keyword evidence="9" id="KW-0046">Antibiotic resistance</keyword>
<feature type="transmembrane region" description="Helical" evidence="10">
    <location>
        <begin position="25"/>
        <end position="43"/>
    </location>
</feature>
<evidence type="ECO:0000256" key="2">
    <source>
        <dbReference type="ARBA" id="ARBA00008417"/>
    </source>
</evidence>
<feature type="transmembrane region" description="Helical" evidence="10">
    <location>
        <begin position="103"/>
        <end position="126"/>
    </location>
</feature>
<keyword evidence="4" id="KW-0813">Transport</keyword>
<proteinExistence type="inferred from homology"/>
<dbReference type="InterPro" id="IPR002528">
    <property type="entry name" value="MATE_fam"/>
</dbReference>
<dbReference type="AlphaFoldDB" id="A0A7I8D3F3"/>
<dbReference type="InterPro" id="IPR051327">
    <property type="entry name" value="MATE_MepA_subfamily"/>
</dbReference>
<feature type="transmembrane region" description="Helical" evidence="10">
    <location>
        <begin position="204"/>
        <end position="225"/>
    </location>
</feature>
<feature type="transmembrane region" description="Helical" evidence="10">
    <location>
        <begin position="178"/>
        <end position="198"/>
    </location>
</feature>
<evidence type="ECO:0000256" key="8">
    <source>
        <dbReference type="ARBA" id="ARBA00023136"/>
    </source>
</evidence>
<accession>A0A7I8D3F3</accession>
<feature type="transmembrane region" description="Helical" evidence="10">
    <location>
        <begin position="432"/>
        <end position="452"/>
    </location>
</feature>
<evidence type="ECO:0000256" key="7">
    <source>
        <dbReference type="ARBA" id="ARBA00022989"/>
    </source>
</evidence>
<evidence type="ECO:0000256" key="9">
    <source>
        <dbReference type="ARBA" id="ARBA00023251"/>
    </source>
</evidence>
<dbReference type="RefSeq" id="WP_215533424.1">
    <property type="nucleotide sequence ID" value="NZ_AP023321.1"/>
</dbReference>
<dbReference type="NCBIfam" id="TIGR00797">
    <property type="entry name" value="matE"/>
    <property type="match status" value="1"/>
</dbReference>
<dbReference type="KEGG" id="sman:C12CBH8_03920"/>
<feature type="transmembrane region" description="Helical" evidence="10">
    <location>
        <begin position="331"/>
        <end position="357"/>
    </location>
</feature>
<dbReference type="InterPro" id="IPR048279">
    <property type="entry name" value="MdtK-like"/>
</dbReference>
<keyword evidence="8 10" id="KW-0472">Membrane</keyword>
<feature type="transmembrane region" description="Helical" evidence="10">
    <location>
        <begin position="287"/>
        <end position="310"/>
    </location>
</feature>